<evidence type="ECO:0000313" key="2">
    <source>
        <dbReference type="EMBL" id="RZI03919.1"/>
    </source>
</evidence>
<keyword evidence="4" id="KW-1185">Reference proteome</keyword>
<sequence>MNDERRYELLKMFLRPTEDDGETTSQKQFEELKDDIITLSHEGYVEIDYIDGEIDSWKVTDEGKKFVNEHGK</sequence>
<dbReference type="Proteomes" id="UP000293854">
    <property type="component" value="Unassembled WGS sequence"/>
</dbReference>
<dbReference type="OrthoDB" id="2398809at2"/>
<organism evidence="2 3">
    <name type="scientific">Staphylococcus condimenti</name>
    <dbReference type="NCBI Taxonomy" id="70255"/>
    <lineage>
        <taxon>Bacteria</taxon>
        <taxon>Bacillati</taxon>
        <taxon>Bacillota</taxon>
        <taxon>Bacilli</taxon>
        <taxon>Bacillales</taxon>
        <taxon>Staphylococcaceae</taxon>
        <taxon>Staphylococcus</taxon>
    </lineage>
</organism>
<dbReference type="KEGG" id="scv:A4G25_07680"/>
<evidence type="ECO:0000313" key="3">
    <source>
        <dbReference type="Proteomes" id="UP000293854"/>
    </source>
</evidence>
<proteinExistence type="predicted"/>
<protein>
    <submittedName>
        <fullName evidence="2">Uncharacterized protein</fullName>
    </submittedName>
</protein>
<dbReference type="EMBL" id="RQTE01000044">
    <property type="protein sequence ID" value="RZI03919.1"/>
    <property type="molecule type" value="Genomic_DNA"/>
</dbReference>
<evidence type="ECO:0000313" key="4">
    <source>
        <dbReference type="Proteomes" id="UP000595942"/>
    </source>
</evidence>
<dbReference type="RefSeq" id="WP_047132290.1">
    <property type="nucleotide sequence ID" value="NZ_CP015114.1"/>
</dbReference>
<dbReference type="Proteomes" id="UP000595942">
    <property type="component" value="Chromosome"/>
</dbReference>
<reference evidence="2 3" key="1">
    <citation type="submission" date="2018-11" db="EMBL/GenBank/DDBJ databases">
        <title>Genomic profiling of Staphylococcus species from a Poultry farm system in KwaZulu-Natal, South Africa.</title>
        <authorList>
            <person name="Amoako D.G."/>
            <person name="Somboro A.M."/>
            <person name="Abia A.L.K."/>
            <person name="Bester L.A."/>
            <person name="Essack S.Y."/>
        </authorList>
    </citation>
    <scope>NUCLEOTIDE SEQUENCE [LARGE SCALE GENOMIC DNA]</scope>
    <source>
        <strain evidence="2 3">SA11</strain>
    </source>
</reference>
<reference evidence="1 4" key="2">
    <citation type="submission" date="2021-01" db="EMBL/GenBank/DDBJ databases">
        <title>FDA dAtabase for Regulatory Grade micrObial Sequences (FDA-ARGOS): Supporting development and validation of Infectious Disease Dx tests.</title>
        <authorList>
            <person name="Sproer C."/>
            <person name="Gronow S."/>
            <person name="Severitt S."/>
            <person name="Schroder I."/>
            <person name="Tallon L."/>
            <person name="Sadzewicz L."/>
            <person name="Zhao X."/>
            <person name="Boylan J."/>
            <person name="Ott S."/>
            <person name="Bowen H."/>
            <person name="Vavikolanu K."/>
            <person name="Mehta A."/>
            <person name="Aluvathingal J."/>
            <person name="Nadendla S."/>
            <person name="Lowell S."/>
            <person name="Myers T."/>
            <person name="Yan Y."/>
            <person name="Sichtig H."/>
        </authorList>
    </citation>
    <scope>NUCLEOTIDE SEQUENCE [LARGE SCALE GENOMIC DNA]</scope>
    <source>
        <strain evidence="1 4">FDAARGOS_1148</strain>
    </source>
</reference>
<dbReference type="AlphaFoldDB" id="A0A143PCK2"/>
<accession>A0A143PCK2</accession>
<gene>
    <name evidence="2" type="ORF">EIG99_02265</name>
    <name evidence="1" type="ORF">I6J05_10845</name>
</gene>
<dbReference type="GeneID" id="93727743"/>
<dbReference type="EMBL" id="CP068073">
    <property type="protein sequence ID" value="QQS82390.1"/>
    <property type="molecule type" value="Genomic_DNA"/>
</dbReference>
<name>A0A143PCK2_9STAP</name>
<evidence type="ECO:0000313" key="1">
    <source>
        <dbReference type="EMBL" id="QQS82390.1"/>
    </source>
</evidence>